<evidence type="ECO:0000256" key="1">
    <source>
        <dbReference type="SAM" id="MobiDB-lite"/>
    </source>
</evidence>
<dbReference type="PANTHER" id="PTHR47691">
    <property type="entry name" value="REGULATOR-RELATED"/>
    <property type="match status" value="1"/>
</dbReference>
<name>A0A919T9F9_9ACTN</name>
<dbReference type="InterPro" id="IPR001387">
    <property type="entry name" value="Cro/C1-type_HTH"/>
</dbReference>
<dbReference type="SUPFAM" id="SSF52540">
    <property type="entry name" value="P-loop containing nucleoside triphosphate hydrolases"/>
    <property type="match status" value="1"/>
</dbReference>
<dbReference type="InterPro" id="IPR003593">
    <property type="entry name" value="AAA+_ATPase"/>
</dbReference>
<dbReference type="CDD" id="cd00093">
    <property type="entry name" value="HTH_XRE"/>
    <property type="match status" value="1"/>
</dbReference>
<dbReference type="InterPro" id="IPR011990">
    <property type="entry name" value="TPR-like_helical_dom_sf"/>
</dbReference>
<evidence type="ECO:0000259" key="2">
    <source>
        <dbReference type="PROSITE" id="PS50943"/>
    </source>
</evidence>
<dbReference type="PROSITE" id="PS50943">
    <property type="entry name" value="HTH_CROC1"/>
    <property type="match status" value="1"/>
</dbReference>
<dbReference type="RefSeq" id="WP_213006243.1">
    <property type="nucleotide sequence ID" value="NZ_BOQN01000026.1"/>
</dbReference>
<dbReference type="SMART" id="SM00382">
    <property type="entry name" value="AAA"/>
    <property type="match status" value="1"/>
</dbReference>
<evidence type="ECO:0000313" key="3">
    <source>
        <dbReference type="EMBL" id="GIM90310.1"/>
    </source>
</evidence>
<dbReference type="Gene3D" id="3.40.50.300">
    <property type="entry name" value="P-loop containing nucleotide triphosphate hydrolases"/>
    <property type="match status" value="1"/>
</dbReference>
<organism evidence="3 4">
    <name type="scientific">Paractinoplanes toevensis</name>
    <dbReference type="NCBI Taxonomy" id="571911"/>
    <lineage>
        <taxon>Bacteria</taxon>
        <taxon>Bacillati</taxon>
        <taxon>Actinomycetota</taxon>
        <taxon>Actinomycetes</taxon>
        <taxon>Micromonosporales</taxon>
        <taxon>Micromonosporaceae</taxon>
        <taxon>Paractinoplanes</taxon>
    </lineage>
</organism>
<dbReference type="Gene3D" id="1.25.40.10">
    <property type="entry name" value="Tetratricopeptide repeat domain"/>
    <property type="match status" value="1"/>
</dbReference>
<gene>
    <name evidence="3" type="ORF">Ato02nite_021030</name>
</gene>
<dbReference type="Proteomes" id="UP000677082">
    <property type="component" value="Unassembled WGS sequence"/>
</dbReference>
<accession>A0A919T9F9</accession>
<sequence length="749" mass="82096">MTEPESAPASIDHFQAIGAELRRRREARGMSLADLAKGTHYSRGYLSRIENGHMRLTRRIAEVCDTALGTGSDLVDLVMNEHAEPRRAITPPRVDLPSPASFFFGRERDLADIVDLLSDRSPGRRRVVALHGLPGAGKTELAVQAANEVVERYDAGLFLDLHGYTAPLDPVDVMNRVVRRLGVPGEVIPYDADEQIALYRRTVRQRHLLLIFDNARDAGQVFPLLVPGHSDIIVTSRLRLSALDEAAHRLVGEIDPVAARRLFVRVAGLTTPDSETGEQIDRIVGYCGHLALPVRAAAARLSAVGGLDELARRLAGSGAAAALADGPRSVDAALTSAYLALPPAAARALLLLTLHPGQDFDERALGLLANLPNATRMARDLVDSALLRRLSDGRLGFHDLVRSILTERAGHEMSPGEAAAAIRRLLAGVLHTTQHADLLITPGRFRVPAVTPDPPAPIVHFAHRQAAARWLEEEQHNLARLVEVAADAGMPETSWKLAYALRDFYFRTKRWAAWIRTHEVALTAATACGDRWAIAVTRNNLGLAYAETERFADAQEQYAGALELFREIGDQYGEANTLGHQAWVMYCLGRFREAGEMCWAALDIYETEGLRRNAAITLRTLALAESARSMYRLALEHLGRALAIFGEEGLLLDETMAHNCLGEVYARTADLASARRHFRLAQRRGVRSASTFERARALRGLAGVALATGRPEQAERFSRQAESLYAGQIPAPHRPSRPRWPLDDPGAGR</sequence>
<feature type="domain" description="HTH cro/C1-type" evidence="2">
    <location>
        <begin position="21"/>
        <end position="77"/>
    </location>
</feature>
<dbReference type="PANTHER" id="PTHR47691:SF3">
    <property type="entry name" value="HTH-TYPE TRANSCRIPTIONAL REGULATOR RV0890C-RELATED"/>
    <property type="match status" value="1"/>
</dbReference>
<dbReference type="Pfam" id="PF13560">
    <property type="entry name" value="HTH_31"/>
    <property type="match status" value="1"/>
</dbReference>
<dbReference type="InterPro" id="IPR010982">
    <property type="entry name" value="Lambda_DNA-bd_dom_sf"/>
</dbReference>
<dbReference type="InterPro" id="IPR027417">
    <property type="entry name" value="P-loop_NTPase"/>
</dbReference>
<keyword evidence="4" id="KW-1185">Reference proteome</keyword>
<dbReference type="SMART" id="SM00028">
    <property type="entry name" value="TPR"/>
    <property type="match status" value="5"/>
</dbReference>
<dbReference type="InterPro" id="IPR019734">
    <property type="entry name" value="TPR_rpt"/>
</dbReference>
<proteinExistence type="predicted"/>
<evidence type="ECO:0000313" key="4">
    <source>
        <dbReference type="Proteomes" id="UP000677082"/>
    </source>
</evidence>
<dbReference type="SMART" id="SM00530">
    <property type="entry name" value="HTH_XRE"/>
    <property type="match status" value="1"/>
</dbReference>
<feature type="region of interest" description="Disordered" evidence="1">
    <location>
        <begin position="724"/>
        <end position="749"/>
    </location>
</feature>
<dbReference type="EMBL" id="BOQN01000026">
    <property type="protein sequence ID" value="GIM90310.1"/>
    <property type="molecule type" value="Genomic_DNA"/>
</dbReference>
<dbReference type="SUPFAM" id="SSF48452">
    <property type="entry name" value="TPR-like"/>
    <property type="match status" value="2"/>
</dbReference>
<dbReference type="AlphaFoldDB" id="A0A919T9F9"/>
<reference evidence="3 4" key="1">
    <citation type="submission" date="2021-03" db="EMBL/GenBank/DDBJ databases">
        <title>Whole genome shotgun sequence of Actinoplanes toevensis NBRC 105298.</title>
        <authorList>
            <person name="Komaki H."/>
            <person name="Tamura T."/>
        </authorList>
    </citation>
    <scope>NUCLEOTIDE SEQUENCE [LARGE SCALE GENOMIC DNA]</scope>
    <source>
        <strain evidence="3 4">NBRC 105298</strain>
    </source>
</reference>
<protein>
    <recommendedName>
        <fullName evidence="2">HTH cro/C1-type domain-containing protein</fullName>
    </recommendedName>
</protein>
<dbReference type="Pfam" id="PF13424">
    <property type="entry name" value="TPR_12"/>
    <property type="match status" value="1"/>
</dbReference>
<comment type="caution">
    <text evidence="3">The sequence shown here is derived from an EMBL/GenBank/DDBJ whole genome shotgun (WGS) entry which is preliminary data.</text>
</comment>
<dbReference type="Gene3D" id="1.10.260.40">
    <property type="entry name" value="lambda repressor-like DNA-binding domains"/>
    <property type="match status" value="1"/>
</dbReference>
<dbReference type="GO" id="GO:0003677">
    <property type="term" value="F:DNA binding"/>
    <property type="evidence" value="ECO:0007669"/>
    <property type="project" value="InterPro"/>
</dbReference>
<dbReference type="SUPFAM" id="SSF47413">
    <property type="entry name" value="lambda repressor-like DNA-binding domains"/>
    <property type="match status" value="1"/>
</dbReference>